<dbReference type="SUPFAM" id="SSF55387">
    <property type="entry name" value="Frataxin/Nqo15-like"/>
    <property type="match status" value="1"/>
</dbReference>
<dbReference type="GO" id="GO:0016226">
    <property type="term" value="P:iron-sulfur cluster assembly"/>
    <property type="evidence" value="ECO:0007669"/>
    <property type="project" value="InterPro"/>
</dbReference>
<reference evidence="5" key="2">
    <citation type="submission" date="2025-08" db="UniProtKB">
        <authorList>
            <consortium name="Ensembl"/>
        </authorList>
    </citation>
    <scope>IDENTIFICATION</scope>
    <source>
        <strain evidence="5">Thoroughbred</strain>
    </source>
</reference>
<evidence type="ECO:0000256" key="3">
    <source>
        <dbReference type="ARBA" id="ARBA00023004"/>
    </source>
</evidence>
<dbReference type="Pfam" id="PF01491">
    <property type="entry name" value="Frataxin_Cyay"/>
    <property type="match status" value="1"/>
</dbReference>
<reference evidence="5" key="3">
    <citation type="submission" date="2025-09" db="UniProtKB">
        <authorList>
            <consortium name="Ensembl"/>
        </authorList>
    </citation>
    <scope>IDENTIFICATION</scope>
    <source>
        <strain evidence="5">Thoroughbred</strain>
    </source>
</reference>
<dbReference type="Gene3D" id="3.30.920.10">
    <property type="entry name" value="Frataxin/CyaY"/>
    <property type="match status" value="1"/>
</dbReference>
<keyword evidence="2" id="KW-0813">Transport</keyword>
<keyword evidence="2" id="KW-0410">Iron transport</keyword>
<dbReference type="Ensembl" id="ENSECAT00000114729.1">
    <property type="protein sequence ID" value="ENSECAP00000083970.1"/>
    <property type="gene ID" value="ENSECAG00000037786.3"/>
</dbReference>
<dbReference type="GO" id="GO:0006826">
    <property type="term" value="P:iron ion transport"/>
    <property type="evidence" value="ECO:0007669"/>
    <property type="project" value="UniProtKB-KW"/>
</dbReference>
<feature type="chain" id="PRO_5040381249" description="Frataxin, mitochondrial" evidence="4">
    <location>
        <begin position="23"/>
        <end position="118"/>
    </location>
</feature>
<dbReference type="SMART" id="SM01219">
    <property type="entry name" value="Frataxin_Cyay"/>
    <property type="match status" value="1"/>
</dbReference>
<name>A0A9L0TA23_HORSE</name>
<accession>A0A9L0TA23</accession>
<reference evidence="5 6" key="1">
    <citation type="journal article" date="2009" name="Science">
        <title>Genome sequence, comparative analysis, and population genetics of the domestic horse.</title>
        <authorList>
            <consortium name="Broad Institute Genome Sequencing Platform"/>
            <consortium name="Broad Institute Whole Genome Assembly Team"/>
            <person name="Wade C.M."/>
            <person name="Giulotto E."/>
            <person name="Sigurdsson S."/>
            <person name="Zoli M."/>
            <person name="Gnerre S."/>
            <person name="Imsland F."/>
            <person name="Lear T.L."/>
            <person name="Adelson D.L."/>
            <person name="Bailey E."/>
            <person name="Bellone R.R."/>
            <person name="Bloecker H."/>
            <person name="Distl O."/>
            <person name="Edgar R.C."/>
            <person name="Garber M."/>
            <person name="Leeb T."/>
            <person name="Mauceli E."/>
            <person name="MacLeod J.N."/>
            <person name="Penedo M.C.T."/>
            <person name="Raison J.M."/>
            <person name="Sharpe T."/>
            <person name="Vogel J."/>
            <person name="Andersson L."/>
            <person name="Antczak D.F."/>
            <person name="Biagi T."/>
            <person name="Binns M.M."/>
            <person name="Chowdhary B.P."/>
            <person name="Coleman S.J."/>
            <person name="Della Valle G."/>
            <person name="Fryc S."/>
            <person name="Guerin G."/>
            <person name="Hasegawa T."/>
            <person name="Hill E.W."/>
            <person name="Jurka J."/>
            <person name="Kiialainen A."/>
            <person name="Lindgren G."/>
            <person name="Liu J."/>
            <person name="Magnani E."/>
            <person name="Mickelson J.R."/>
            <person name="Murray J."/>
            <person name="Nergadze S.G."/>
            <person name="Onofrio R."/>
            <person name="Pedroni S."/>
            <person name="Piras M.F."/>
            <person name="Raudsepp T."/>
            <person name="Rocchi M."/>
            <person name="Roeed K.H."/>
            <person name="Ryder O.A."/>
            <person name="Searle S."/>
            <person name="Skow L."/>
            <person name="Swinburne J.E."/>
            <person name="Syvaenen A.C."/>
            <person name="Tozaki T."/>
            <person name="Valberg S.J."/>
            <person name="Vaudin M."/>
            <person name="White J.R."/>
            <person name="Zody M.C."/>
            <person name="Lander E.S."/>
            <person name="Lindblad-Toh K."/>
        </authorList>
    </citation>
    <scope>NUCLEOTIDE SEQUENCE [LARGE SCALE GENOMIC DNA]</scope>
    <source>
        <strain evidence="5 6">Thoroughbred</strain>
    </source>
</reference>
<keyword evidence="4" id="KW-0732">Signal</keyword>
<evidence type="ECO:0008006" key="7">
    <source>
        <dbReference type="Google" id="ProtNLM"/>
    </source>
</evidence>
<dbReference type="PRINTS" id="PR00904">
    <property type="entry name" value="FRATAXIN"/>
</dbReference>
<evidence type="ECO:0000256" key="4">
    <source>
        <dbReference type="SAM" id="SignalP"/>
    </source>
</evidence>
<feature type="signal peptide" evidence="4">
    <location>
        <begin position="1"/>
        <end position="22"/>
    </location>
</feature>
<dbReference type="PANTHER" id="PTHR16821:SF2">
    <property type="entry name" value="FRATAXIN, MITOCHONDRIAL"/>
    <property type="match status" value="1"/>
</dbReference>
<dbReference type="AlphaFoldDB" id="A0A9L0TA23"/>
<dbReference type="PROSITE" id="PS50810">
    <property type="entry name" value="FRATAXIN_2"/>
    <property type="match status" value="1"/>
</dbReference>
<organism evidence="5 6">
    <name type="scientific">Equus caballus</name>
    <name type="common">Horse</name>
    <dbReference type="NCBI Taxonomy" id="9796"/>
    <lineage>
        <taxon>Eukaryota</taxon>
        <taxon>Metazoa</taxon>
        <taxon>Chordata</taxon>
        <taxon>Craniata</taxon>
        <taxon>Vertebrata</taxon>
        <taxon>Euteleostomi</taxon>
        <taxon>Mammalia</taxon>
        <taxon>Eutheria</taxon>
        <taxon>Laurasiatheria</taxon>
        <taxon>Perissodactyla</taxon>
        <taxon>Equidae</taxon>
        <taxon>Equus</taxon>
    </lineage>
</organism>
<dbReference type="InterPro" id="IPR002908">
    <property type="entry name" value="Frataxin/CyaY"/>
</dbReference>
<dbReference type="InterPro" id="IPR036524">
    <property type="entry name" value="Frataxin/CyaY_sf"/>
</dbReference>
<proteinExistence type="inferred from homology"/>
<dbReference type="GO" id="GO:0008199">
    <property type="term" value="F:ferric iron binding"/>
    <property type="evidence" value="ECO:0007669"/>
    <property type="project" value="InterPro"/>
</dbReference>
<evidence type="ECO:0000256" key="1">
    <source>
        <dbReference type="ARBA" id="ARBA00008183"/>
    </source>
</evidence>
<evidence type="ECO:0000313" key="5">
    <source>
        <dbReference type="Ensembl" id="ENSECAP00000083970.1"/>
    </source>
</evidence>
<dbReference type="PANTHER" id="PTHR16821">
    <property type="entry name" value="FRATAXIN"/>
    <property type="match status" value="1"/>
</dbReference>
<keyword evidence="6" id="KW-1185">Reference proteome</keyword>
<evidence type="ECO:0000313" key="6">
    <source>
        <dbReference type="Proteomes" id="UP000002281"/>
    </source>
</evidence>
<evidence type="ECO:0000256" key="2">
    <source>
        <dbReference type="ARBA" id="ARBA00022496"/>
    </source>
</evidence>
<comment type="similarity">
    <text evidence="1">Belongs to the frataxin family.</text>
</comment>
<keyword evidence="2" id="KW-0406">Ion transport</keyword>
<dbReference type="GO" id="GO:0005737">
    <property type="term" value="C:cytoplasm"/>
    <property type="evidence" value="ECO:0007669"/>
    <property type="project" value="UniProtKB-ARBA"/>
</dbReference>
<sequence length="118" mass="12918">LSFLPFFLFLVMTLSCPIDILTVKLGGDLGTYVVNKQTPNKQIWLSPPSSIPSRTRKTQVRSGDGVALHELLATELTKALKTNLDLPSPDYCRKALDAQPNSKDIKSCNAEPPASLYS</sequence>
<dbReference type="Proteomes" id="UP000002281">
    <property type="component" value="Chromosome 23"/>
</dbReference>
<keyword evidence="3" id="KW-0408">Iron</keyword>
<protein>
    <recommendedName>
        <fullName evidence="7">Frataxin, mitochondrial</fullName>
    </recommendedName>
</protein>
<dbReference type="GeneTree" id="ENSGT00390000005811"/>